<dbReference type="EMBL" id="CP101988">
    <property type="protein sequence ID" value="UUI76729.1"/>
    <property type="molecule type" value="Genomic_DNA"/>
</dbReference>
<feature type="region of interest" description="Disordered" evidence="1">
    <location>
        <begin position="159"/>
        <end position="184"/>
    </location>
</feature>
<evidence type="ECO:0000256" key="2">
    <source>
        <dbReference type="SAM" id="SignalP"/>
    </source>
</evidence>
<dbReference type="PROSITE" id="PS51257">
    <property type="entry name" value="PROKAR_LIPOPROTEIN"/>
    <property type="match status" value="1"/>
</dbReference>
<sequence length="184" mass="19255">MSRRENAVRAALTLALLAATAGGCANPQNDAEGAGMDFETMQVTREDARSRLQQIARAVEGTGLSPVHASGRWATCSDDGVEWQYEATAQLDADGPSTGVFDQVVEAVTDLTGWSPDVTAQSTRSTARGTWEDVAVTVHAYDDVPSIALRVAGPCLPVAPEDRSALDEGDPGSQELDIGAPDPS</sequence>
<reference evidence="3 4" key="1">
    <citation type="submission" date="2022-07" db="EMBL/GenBank/DDBJ databases">
        <title>Novel species in genus cellulomonas.</title>
        <authorList>
            <person name="Ye L."/>
        </authorList>
    </citation>
    <scope>NUCLEOTIDE SEQUENCE [LARGE SCALE GENOMIC DNA]</scope>
    <source>
        <strain evidence="4">zg-Y338</strain>
    </source>
</reference>
<dbReference type="Proteomes" id="UP001316189">
    <property type="component" value="Chromosome"/>
</dbReference>
<evidence type="ECO:0000256" key="1">
    <source>
        <dbReference type="SAM" id="MobiDB-lite"/>
    </source>
</evidence>
<name>A0ABY5L261_9CELL</name>
<gene>
    <name evidence="3" type="ORF">NP064_07565</name>
</gene>
<keyword evidence="4" id="KW-1185">Reference proteome</keyword>
<feature type="signal peptide" evidence="2">
    <location>
        <begin position="1"/>
        <end position="25"/>
    </location>
</feature>
<accession>A0ABY5L261</accession>
<protein>
    <recommendedName>
        <fullName evidence="5">Secreted protein</fullName>
    </recommendedName>
</protein>
<keyword evidence="2" id="KW-0732">Signal</keyword>
<evidence type="ECO:0000313" key="3">
    <source>
        <dbReference type="EMBL" id="UUI76729.1"/>
    </source>
</evidence>
<dbReference type="RefSeq" id="WP_227569018.1">
    <property type="nucleotide sequence ID" value="NZ_CP101988.1"/>
</dbReference>
<organism evidence="3 4">
    <name type="scientific">Cellulomonas chengniuliangii</name>
    <dbReference type="NCBI Taxonomy" id="2968084"/>
    <lineage>
        <taxon>Bacteria</taxon>
        <taxon>Bacillati</taxon>
        <taxon>Actinomycetota</taxon>
        <taxon>Actinomycetes</taxon>
        <taxon>Micrococcales</taxon>
        <taxon>Cellulomonadaceae</taxon>
        <taxon>Cellulomonas</taxon>
    </lineage>
</organism>
<proteinExistence type="predicted"/>
<evidence type="ECO:0008006" key="5">
    <source>
        <dbReference type="Google" id="ProtNLM"/>
    </source>
</evidence>
<evidence type="ECO:0000313" key="4">
    <source>
        <dbReference type="Proteomes" id="UP001316189"/>
    </source>
</evidence>
<feature type="chain" id="PRO_5046565110" description="Secreted protein" evidence="2">
    <location>
        <begin position="26"/>
        <end position="184"/>
    </location>
</feature>